<comment type="catalytic activity">
    <reaction evidence="12 13">
        <text>(S)-2,3,4,5-tetrahydrodipicolinate + NAD(+) + H2O = (2S,4S)-4-hydroxy-2,3,4,5-tetrahydrodipicolinate + NADH + H(+)</text>
        <dbReference type="Rhea" id="RHEA:35323"/>
        <dbReference type="ChEBI" id="CHEBI:15377"/>
        <dbReference type="ChEBI" id="CHEBI:15378"/>
        <dbReference type="ChEBI" id="CHEBI:16845"/>
        <dbReference type="ChEBI" id="CHEBI:57540"/>
        <dbReference type="ChEBI" id="CHEBI:57945"/>
        <dbReference type="ChEBI" id="CHEBI:67139"/>
        <dbReference type="EC" id="1.17.1.8"/>
    </reaction>
</comment>
<dbReference type="STRING" id="1620.IV67_GL000433"/>
<dbReference type="SUPFAM" id="SSF55347">
    <property type="entry name" value="Glyceraldehyde-3-phosphate dehydrogenase-like, C-terminal domain"/>
    <property type="match status" value="1"/>
</dbReference>
<feature type="domain" description="Dihydrodipicolinate reductase C-terminal" evidence="15">
    <location>
        <begin position="117"/>
        <end position="236"/>
    </location>
</feature>
<comment type="pathway">
    <text evidence="9 13">Amino-acid biosynthesis; L-lysine biosynthesis via DAP pathway; (S)-tetrahydrodipicolinate from L-aspartate: step 4/4.</text>
</comment>
<feature type="domain" description="Dihydrodipicolinate reductase N-terminal" evidence="14">
    <location>
        <begin position="3"/>
        <end position="113"/>
    </location>
</feature>
<dbReference type="Pfam" id="PF01113">
    <property type="entry name" value="DapB_N"/>
    <property type="match status" value="1"/>
</dbReference>
<evidence type="ECO:0000256" key="5">
    <source>
        <dbReference type="ARBA" id="ARBA00022915"/>
    </source>
</evidence>
<feature type="binding site" evidence="13">
    <location>
        <begin position="84"/>
        <end position="86"/>
    </location>
    <ligand>
        <name>NAD(+)</name>
        <dbReference type="ChEBI" id="CHEBI:57540"/>
    </ligand>
</feature>
<dbReference type="RefSeq" id="WP_057787738.1">
    <property type="nucleotide sequence ID" value="NZ_JQCD01000024.1"/>
</dbReference>
<evidence type="ECO:0000256" key="8">
    <source>
        <dbReference type="ARBA" id="ARBA00023154"/>
    </source>
</evidence>
<dbReference type="GO" id="GO:0050661">
    <property type="term" value="F:NADP binding"/>
    <property type="evidence" value="ECO:0007669"/>
    <property type="project" value="UniProtKB-UniRule"/>
</dbReference>
<dbReference type="EC" id="1.17.1.8" evidence="10 13"/>
<evidence type="ECO:0000256" key="12">
    <source>
        <dbReference type="ARBA" id="ARBA00049396"/>
    </source>
</evidence>
<evidence type="ECO:0000313" key="17">
    <source>
        <dbReference type="Proteomes" id="UP000051673"/>
    </source>
</evidence>
<comment type="caution">
    <text evidence="16">The sequence shown here is derived from an EMBL/GenBank/DDBJ whole genome shotgun (WGS) entry which is preliminary data.</text>
</comment>
<dbReference type="PATRIC" id="fig|1620.3.peg.438"/>
<comment type="caution">
    <text evidence="13">Was originally thought to be a dihydrodipicolinate reductase (DHDPR), catalyzing the conversion of dihydrodipicolinate to tetrahydrodipicolinate. However, it was shown in E.coli that the substrate of the enzymatic reaction is not dihydrodipicolinate (DHDP) but in fact (2S,4S)-4-hydroxy-2,3,4,5-tetrahydrodipicolinic acid (HTPA), the product released by the DapA-catalyzed reaction.</text>
</comment>
<organism evidence="16 17">
    <name type="scientific">Weissella minor</name>
    <dbReference type="NCBI Taxonomy" id="1620"/>
    <lineage>
        <taxon>Bacteria</taxon>
        <taxon>Bacillati</taxon>
        <taxon>Bacillota</taxon>
        <taxon>Bacilli</taxon>
        <taxon>Lactobacillales</taxon>
        <taxon>Lactobacillaceae</taxon>
        <taxon>Weissella</taxon>
    </lineage>
</organism>
<keyword evidence="17" id="KW-1185">Reference proteome</keyword>
<dbReference type="PROSITE" id="PS01298">
    <property type="entry name" value="DAPB"/>
    <property type="match status" value="1"/>
</dbReference>
<comment type="subunit">
    <text evidence="13">Homotetramer.</text>
</comment>
<comment type="similarity">
    <text evidence="1 13">Belongs to the DapB family.</text>
</comment>
<dbReference type="InterPro" id="IPR036291">
    <property type="entry name" value="NAD(P)-bd_dom_sf"/>
</dbReference>
<evidence type="ECO:0000256" key="1">
    <source>
        <dbReference type="ARBA" id="ARBA00006642"/>
    </source>
</evidence>
<evidence type="ECO:0000256" key="3">
    <source>
        <dbReference type="ARBA" id="ARBA00022605"/>
    </source>
</evidence>
<feature type="binding site" evidence="13">
    <location>
        <begin position="8"/>
        <end position="13"/>
    </location>
    <ligand>
        <name>NAD(+)</name>
        <dbReference type="ChEBI" id="CHEBI:57540"/>
    </ligand>
</feature>
<dbReference type="GO" id="GO:0005829">
    <property type="term" value="C:cytosol"/>
    <property type="evidence" value="ECO:0007669"/>
    <property type="project" value="TreeGrafter"/>
</dbReference>
<dbReference type="Gene3D" id="3.30.360.10">
    <property type="entry name" value="Dihydrodipicolinate Reductase, domain 2"/>
    <property type="match status" value="1"/>
</dbReference>
<evidence type="ECO:0000256" key="11">
    <source>
        <dbReference type="ARBA" id="ARBA00049080"/>
    </source>
</evidence>
<proteinExistence type="inferred from homology"/>
<gene>
    <name evidence="13" type="primary">dapB</name>
    <name evidence="16" type="ORF">IV67_GL000433</name>
</gene>
<keyword evidence="8 13" id="KW-0457">Lysine biosynthesis</keyword>
<dbReference type="HAMAP" id="MF_00102">
    <property type="entry name" value="DapB"/>
    <property type="match status" value="1"/>
</dbReference>
<dbReference type="InterPro" id="IPR000846">
    <property type="entry name" value="DapB_N"/>
</dbReference>
<keyword evidence="2 13" id="KW-0963">Cytoplasm</keyword>
<protein>
    <recommendedName>
        <fullName evidence="10 13">4-hydroxy-tetrahydrodipicolinate reductase</fullName>
        <shortName evidence="13">HTPA reductase</shortName>
        <ecNumber evidence="10 13">1.17.1.8</ecNumber>
    </recommendedName>
</protein>
<evidence type="ECO:0000259" key="15">
    <source>
        <dbReference type="Pfam" id="PF05173"/>
    </source>
</evidence>
<dbReference type="GO" id="GO:0016726">
    <property type="term" value="F:oxidoreductase activity, acting on CH or CH2 groups, NAD or NADP as acceptor"/>
    <property type="evidence" value="ECO:0007669"/>
    <property type="project" value="UniProtKB-UniRule"/>
</dbReference>
<keyword evidence="5 13" id="KW-0220">Diaminopimelate biosynthesis</keyword>
<dbReference type="Proteomes" id="UP000051673">
    <property type="component" value="Unassembled WGS sequence"/>
</dbReference>
<dbReference type="InterPro" id="IPR022663">
    <property type="entry name" value="DapB_C"/>
</dbReference>
<feature type="binding site" evidence="13">
    <location>
        <begin position="150"/>
        <end position="151"/>
    </location>
    <ligand>
        <name>(S)-2,3,4,5-tetrahydrodipicolinate</name>
        <dbReference type="ChEBI" id="CHEBI:16845"/>
    </ligand>
</feature>
<comment type="subcellular location">
    <subcellularLocation>
        <location evidence="13">Cytoplasm</location>
    </subcellularLocation>
</comment>
<evidence type="ECO:0000256" key="4">
    <source>
        <dbReference type="ARBA" id="ARBA00022857"/>
    </source>
</evidence>
<evidence type="ECO:0000313" key="16">
    <source>
        <dbReference type="EMBL" id="KRN76923.1"/>
    </source>
</evidence>
<dbReference type="Pfam" id="PF05173">
    <property type="entry name" value="DapB_C"/>
    <property type="match status" value="1"/>
</dbReference>
<keyword evidence="6 13" id="KW-0560">Oxidoreductase</keyword>
<dbReference type="GO" id="GO:0008839">
    <property type="term" value="F:4-hydroxy-tetrahydrodipicolinate reductase"/>
    <property type="evidence" value="ECO:0007669"/>
    <property type="project" value="UniProtKB-UniRule"/>
</dbReference>
<dbReference type="InterPro" id="IPR023940">
    <property type="entry name" value="DHDPR_bac"/>
</dbReference>
<keyword evidence="3 13" id="KW-0028">Amino-acid biosynthesis</keyword>
<evidence type="ECO:0000256" key="2">
    <source>
        <dbReference type="ARBA" id="ARBA00022490"/>
    </source>
</evidence>
<sequence>MKRVLLAGGFGKMGQAIQAQLAQTEDLELVGILAPHPQAADVPVFEKLVEIDVAADVWIDVTTPSTVFENVEFALAHGMDAVIGTSGLAEDELEALKQRAKQYTQHVLVVPNFSISAVLLMHFAEQAARYMPDAEVLEIHHQAKLDSPSGTAKATAQRIAKGRAAQPNLVGIGQASRGEAIEDVPVHAMRLPGYIAHEEVIFGATGESLHISQDSISRDSFMAGVVLALREVDQVPDLAVGLDTIMDF</sequence>
<feature type="active site" description="Proton donor" evidence="13">
    <location>
        <position position="144"/>
    </location>
</feature>
<dbReference type="PANTHER" id="PTHR20836:SF0">
    <property type="entry name" value="4-HYDROXY-TETRAHYDRODIPICOLINATE REDUCTASE 1, CHLOROPLASTIC-RELATED"/>
    <property type="match status" value="1"/>
</dbReference>
<feature type="active site" description="Proton donor/acceptor" evidence="13">
    <location>
        <position position="140"/>
    </location>
</feature>
<keyword evidence="7 13" id="KW-0520">NAD</keyword>
<evidence type="ECO:0000256" key="7">
    <source>
        <dbReference type="ARBA" id="ARBA00023027"/>
    </source>
</evidence>
<feature type="binding site" evidence="13">
    <location>
        <begin position="110"/>
        <end position="113"/>
    </location>
    <ligand>
        <name>NAD(+)</name>
        <dbReference type="ChEBI" id="CHEBI:57540"/>
    </ligand>
</feature>
<dbReference type="InterPro" id="IPR022664">
    <property type="entry name" value="DapB_N_CS"/>
</dbReference>
<dbReference type="CDD" id="cd02274">
    <property type="entry name" value="DHDPR_N"/>
    <property type="match status" value="1"/>
</dbReference>
<evidence type="ECO:0000256" key="9">
    <source>
        <dbReference type="ARBA" id="ARBA00037922"/>
    </source>
</evidence>
<evidence type="ECO:0000256" key="13">
    <source>
        <dbReference type="HAMAP-Rule" id="MF_00102"/>
    </source>
</evidence>
<dbReference type="PANTHER" id="PTHR20836">
    <property type="entry name" value="DIHYDRODIPICOLINATE REDUCTASE"/>
    <property type="match status" value="1"/>
</dbReference>
<feature type="binding site" evidence="13">
    <location>
        <position position="141"/>
    </location>
    <ligand>
        <name>(S)-2,3,4,5-tetrahydrodipicolinate</name>
        <dbReference type="ChEBI" id="CHEBI:16845"/>
    </ligand>
</feature>
<dbReference type="Gene3D" id="3.40.50.720">
    <property type="entry name" value="NAD(P)-binding Rossmann-like Domain"/>
    <property type="match status" value="1"/>
</dbReference>
<comment type="catalytic activity">
    <reaction evidence="11 13">
        <text>(S)-2,3,4,5-tetrahydrodipicolinate + NADP(+) + H2O = (2S,4S)-4-hydroxy-2,3,4,5-tetrahydrodipicolinate + NADPH + H(+)</text>
        <dbReference type="Rhea" id="RHEA:35331"/>
        <dbReference type="ChEBI" id="CHEBI:15377"/>
        <dbReference type="ChEBI" id="CHEBI:15378"/>
        <dbReference type="ChEBI" id="CHEBI:16845"/>
        <dbReference type="ChEBI" id="CHEBI:57783"/>
        <dbReference type="ChEBI" id="CHEBI:58349"/>
        <dbReference type="ChEBI" id="CHEBI:67139"/>
        <dbReference type="EC" id="1.17.1.8"/>
    </reaction>
</comment>
<reference evidence="16 17" key="1">
    <citation type="journal article" date="2015" name="Genome Announc.">
        <title>Expanding the biotechnology potential of lactobacilli through comparative genomics of 213 strains and associated genera.</title>
        <authorList>
            <person name="Sun Z."/>
            <person name="Harris H.M."/>
            <person name="McCann A."/>
            <person name="Guo C."/>
            <person name="Argimon S."/>
            <person name="Zhang W."/>
            <person name="Yang X."/>
            <person name="Jeffery I.B."/>
            <person name="Cooney J.C."/>
            <person name="Kagawa T.F."/>
            <person name="Liu W."/>
            <person name="Song Y."/>
            <person name="Salvetti E."/>
            <person name="Wrobel A."/>
            <person name="Rasinkangas P."/>
            <person name="Parkhill J."/>
            <person name="Rea M.C."/>
            <person name="O'Sullivan O."/>
            <person name="Ritari J."/>
            <person name="Douillard F.P."/>
            <person name="Paul Ross R."/>
            <person name="Yang R."/>
            <person name="Briner A.E."/>
            <person name="Felis G.E."/>
            <person name="de Vos W.M."/>
            <person name="Barrangou R."/>
            <person name="Klaenhammer T.R."/>
            <person name="Caufield P.W."/>
            <person name="Cui Y."/>
            <person name="Zhang H."/>
            <person name="O'Toole P.W."/>
        </authorList>
    </citation>
    <scope>NUCLEOTIDE SEQUENCE [LARGE SCALE GENOMIC DNA]</scope>
    <source>
        <strain evidence="16 17">DSM 20014</strain>
    </source>
</reference>
<dbReference type="OrthoDB" id="9790352at2"/>
<feature type="binding site" evidence="13">
    <location>
        <position position="47"/>
    </location>
    <ligand>
        <name>NADP(+)</name>
        <dbReference type="ChEBI" id="CHEBI:58349"/>
    </ligand>
</feature>
<evidence type="ECO:0000256" key="6">
    <source>
        <dbReference type="ARBA" id="ARBA00023002"/>
    </source>
</evidence>
<dbReference type="AlphaFoldDB" id="A0A0R2JI01"/>
<dbReference type="SUPFAM" id="SSF51735">
    <property type="entry name" value="NAD(P)-binding Rossmann-fold domains"/>
    <property type="match status" value="1"/>
</dbReference>
<comment type="function">
    <text evidence="13">Catalyzes the conversion of 4-hydroxy-tetrahydrodipicolinate (HTPA) to tetrahydrodipicolinate.</text>
</comment>
<accession>A0A0R2JI01</accession>
<dbReference type="NCBIfam" id="TIGR00036">
    <property type="entry name" value="dapB"/>
    <property type="match status" value="1"/>
</dbReference>
<feature type="binding site" evidence="13">
    <location>
        <position position="46"/>
    </location>
    <ligand>
        <name>NAD(+)</name>
        <dbReference type="ChEBI" id="CHEBI:57540"/>
    </ligand>
</feature>
<dbReference type="FunFam" id="3.30.360.10:FF:000009">
    <property type="entry name" value="4-hydroxy-tetrahydrodipicolinate reductase"/>
    <property type="match status" value="1"/>
</dbReference>
<dbReference type="GO" id="GO:0019877">
    <property type="term" value="P:diaminopimelate biosynthetic process"/>
    <property type="evidence" value="ECO:0007669"/>
    <property type="project" value="UniProtKB-UniRule"/>
</dbReference>
<dbReference type="GO" id="GO:0009089">
    <property type="term" value="P:lysine biosynthetic process via diaminopimelate"/>
    <property type="evidence" value="ECO:0007669"/>
    <property type="project" value="UniProtKB-UniRule"/>
</dbReference>
<dbReference type="PIRSF" id="PIRSF000161">
    <property type="entry name" value="DHPR"/>
    <property type="match status" value="1"/>
</dbReference>
<evidence type="ECO:0000259" key="14">
    <source>
        <dbReference type="Pfam" id="PF01113"/>
    </source>
</evidence>
<evidence type="ECO:0000256" key="10">
    <source>
        <dbReference type="ARBA" id="ARBA00038983"/>
    </source>
</evidence>
<dbReference type="UniPathway" id="UPA00034">
    <property type="reaction ID" value="UER00018"/>
</dbReference>
<keyword evidence="4 13" id="KW-0521">NADP</keyword>
<name>A0A0R2JI01_9LACO</name>
<dbReference type="GO" id="GO:0051287">
    <property type="term" value="F:NAD binding"/>
    <property type="evidence" value="ECO:0007669"/>
    <property type="project" value="UniProtKB-UniRule"/>
</dbReference>
<dbReference type="EMBL" id="JQCD01000024">
    <property type="protein sequence ID" value="KRN76923.1"/>
    <property type="molecule type" value="Genomic_DNA"/>
</dbReference>